<comment type="caution">
    <text evidence="2">The sequence shown here is derived from an EMBL/GenBank/DDBJ whole genome shotgun (WGS) entry which is preliminary data.</text>
</comment>
<dbReference type="EMBL" id="AYSA01000509">
    <property type="protein sequence ID" value="ESZ91372.1"/>
    <property type="molecule type" value="Genomic_DNA"/>
</dbReference>
<name>W9C3P8_SCLBF</name>
<dbReference type="STRING" id="1432307.W9C3P8"/>
<evidence type="ECO:0008006" key="4">
    <source>
        <dbReference type="Google" id="ProtNLM"/>
    </source>
</evidence>
<protein>
    <recommendedName>
        <fullName evidence="4">DNase1 protein</fullName>
    </recommendedName>
</protein>
<dbReference type="OrthoDB" id="3513524at2759"/>
<keyword evidence="3" id="KW-1185">Reference proteome</keyword>
<evidence type="ECO:0000313" key="2">
    <source>
        <dbReference type="EMBL" id="ESZ91372.1"/>
    </source>
</evidence>
<feature type="signal peptide" evidence="1">
    <location>
        <begin position="1"/>
        <end position="20"/>
    </location>
</feature>
<reference evidence="2 3" key="1">
    <citation type="journal article" date="2014" name="Genome Announc.">
        <title>Draft genome sequence of Sclerotinia borealis, a psychrophilic plant pathogenic fungus.</title>
        <authorList>
            <person name="Mardanov A.V."/>
            <person name="Beletsky A.V."/>
            <person name="Kadnikov V.V."/>
            <person name="Ignatov A.N."/>
            <person name="Ravin N.V."/>
        </authorList>
    </citation>
    <scope>NUCLEOTIDE SEQUENCE [LARGE SCALE GENOMIC DNA]</scope>
    <source>
        <strain evidence="3">F-4157</strain>
    </source>
</reference>
<dbReference type="AlphaFoldDB" id="W9C3P8"/>
<evidence type="ECO:0000256" key="1">
    <source>
        <dbReference type="SAM" id="SignalP"/>
    </source>
</evidence>
<dbReference type="HOGENOM" id="CLU_120092_0_0_1"/>
<dbReference type="Proteomes" id="UP000019487">
    <property type="component" value="Unassembled WGS sequence"/>
</dbReference>
<accession>W9C3P8</accession>
<gene>
    <name evidence="2" type="ORF">SBOR_8243</name>
</gene>
<sequence length="186" mass="19759">MQFLTSMLAASAALATIASAASVHFVNQDNTTRTLMFTPSLVFSTGNETISNLTIKGLAAVNQTFPTGYIGNWYSRSDGANNTSGMLGEVCFDSWRGMTYFDVSAIVNPDDNNGVKEMFPLGTNTPLSGCQSFPCDNAYNAPDDIQTQATDSNQLVCLIGNLASSKRSIGGKFHKDAVAGKRSSSN</sequence>
<evidence type="ECO:0000313" key="3">
    <source>
        <dbReference type="Proteomes" id="UP000019487"/>
    </source>
</evidence>
<proteinExistence type="predicted"/>
<keyword evidence="1" id="KW-0732">Signal</keyword>
<feature type="chain" id="PRO_5004920062" description="DNase1 protein" evidence="1">
    <location>
        <begin position="21"/>
        <end position="186"/>
    </location>
</feature>
<organism evidence="2 3">
    <name type="scientific">Sclerotinia borealis (strain F-4128)</name>
    <dbReference type="NCBI Taxonomy" id="1432307"/>
    <lineage>
        <taxon>Eukaryota</taxon>
        <taxon>Fungi</taxon>
        <taxon>Dikarya</taxon>
        <taxon>Ascomycota</taxon>
        <taxon>Pezizomycotina</taxon>
        <taxon>Leotiomycetes</taxon>
        <taxon>Helotiales</taxon>
        <taxon>Sclerotiniaceae</taxon>
        <taxon>Sclerotinia</taxon>
    </lineage>
</organism>